<dbReference type="InParanoid" id="A0A420XRA3"/>
<dbReference type="EMBL" id="RBWV01000010">
    <property type="protein sequence ID" value="RKS77405.1"/>
    <property type="molecule type" value="Genomic_DNA"/>
</dbReference>
<feature type="compositionally biased region" description="Low complexity" evidence="8">
    <location>
        <begin position="1"/>
        <end position="17"/>
    </location>
</feature>
<evidence type="ECO:0000256" key="7">
    <source>
        <dbReference type="RuleBase" id="RU363032"/>
    </source>
</evidence>
<gene>
    <name evidence="10" type="ORF">CLV35_1091</name>
</gene>
<feature type="region of interest" description="Disordered" evidence="8">
    <location>
        <begin position="1"/>
        <end position="25"/>
    </location>
</feature>
<dbReference type="PANTHER" id="PTHR30193">
    <property type="entry name" value="ABC TRANSPORTER PERMEASE PROTEIN"/>
    <property type="match status" value="1"/>
</dbReference>
<dbReference type="OrthoDB" id="9804439at2"/>
<dbReference type="Pfam" id="PF00528">
    <property type="entry name" value="BPD_transp_1"/>
    <property type="match status" value="1"/>
</dbReference>
<reference evidence="10 11" key="1">
    <citation type="submission" date="2018-10" db="EMBL/GenBank/DDBJ databases">
        <title>Genomic Encyclopedia of Archaeal and Bacterial Type Strains, Phase II (KMG-II): from individual species to whole genera.</title>
        <authorList>
            <person name="Goeker M."/>
        </authorList>
    </citation>
    <scope>NUCLEOTIDE SEQUENCE [LARGE SCALE GENOMIC DNA]</scope>
    <source>
        <strain evidence="10 11">RP-AC37</strain>
    </source>
</reference>
<comment type="caution">
    <text evidence="10">The sequence shown here is derived from an EMBL/GenBank/DDBJ whole genome shotgun (WGS) entry which is preliminary data.</text>
</comment>
<protein>
    <submittedName>
        <fullName evidence="10">Multiple sugar transport system permease protein</fullName>
    </submittedName>
</protein>
<proteinExistence type="inferred from homology"/>
<feature type="transmembrane region" description="Helical" evidence="7">
    <location>
        <begin position="33"/>
        <end position="56"/>
    </location>
</feature>
<keyword evidence="10" id="KW-0762">Sugar transport</keyword>
<keyword evidence="5 7" id="KW-1133">Transmembrane helix</keyword>
<evidence type="ECO:0000256" key="1">
    <source>
        <dbReference type="ARBA" id="ARBA00004651"/>
    </source>
</evidence>
<comment type="similarity">
    <text evidence="7">Belongs to the binding-protein-dependent transport system permease family.</text>
</comment>
<keyword evidence="3" id="KW-1003">Cell membrane</keyword>
<dbReference type="PROSITE" id="PS50928">
    <property type="entry name" value="ABC_TM1"/>
    <property type="match status" value="1"/>
</dbReference>
<organism evidence="10 11">
    <name type="scientific">Motilibacter peucedani</name>
    <dbReference type="NCBI Taxonomy" id="598650"/>
    <lineage>
        <taxon>Bacteria</taxon>
        <taxon>Bacillati</taxon>
        <taxon>Actinomycetota</taxon>
        <taxon>Actinomycetes</taxon>
        <taxon>Motilibacterales</taxon>
        <taxon>Motilibacteraceae</taxon>
        <taxon>Motilibacter</taxon>
    </lineage>
</organism>
<evidence type="ECO:0000313" key="11">
    <source>
        <dbReference type="Proteomes" id="UP000281955"/>
    </source>
</evidence>
<sequence>MATSTQQPAAPTAGAPAPRRRRGSRRFSGRDKLVLGLMLGVPTVLHVALVWLPAVLSVVLSFGKWDGIGGVSSIKWVGADNYHQIATNYPPFWPAVHHNLYWLGVLLLIGTPLGLFFAILLDKELKGSRFYQSALYTPVVLSLALVGFIWTLIYSNDQGLINNAFGSHVDWLGNPKVNIWAVLVAATWKHVGYIMVLYLAGLKSVDTSIKEASSIDGATEVQTFRYVVFPALRPVNVVVLVVTVIESLRAFDIVYILNGGTNGLELLSVLITQNILGEASRLGFGSAIAVILLVISLTFIITYLVNTFRREAES</sequence>
<evidence type="ECO:0000256" key="4">
    <source>
        <dbReference type="ARBA" id="ARBA00022692"/>
    </source>
</evidence>
<dbReference type="GO" id="GO:0055085">
    <property type="term" value="P:transmembrane transport"/>
    <property type="evidence" value="ECO:0007669"/>
    <property type="project" value="InterPro"/>
</dbReference>
<dbReference type="InterPro" id="IPR000515">
    <property type="entry name" value="MetI-like"/>
</dbReference>
<dbReference type="RefSeq" id="WP_121192451.1">
    <property type="nucleotide sequence ID" value="NZ_RBWV01000010.1"/>
</dbReference>
<evidence type="ECO:0000256" key="3">
    <source>
        <dbReference type="ARBA" id="ARBA00022475"/>
    </source>
</evidence>
<name>A0A420XRA3_9ACTN</name>
<keyword evidence="6 7" id="KW-0472">Membrane</keyword>
<evidence type="ECO:0000259" key="9">
    <source>
        <dbReference type="PROSITE" id="PS50928"/>
    </source>
</evidence>
<evidence type="ECO:0000256" key="8">
    <source>
        <dbReference type="SAM" id="MobiDB-lite"/>
    </source>
</evidence>
<dbReference type="Gene3D" id="1.10.3720.10">
    <property type="entry name" value="MetI-like"/>
    <property type="match status" value="1"/>
</dbReference>
<evidence type="ECO:0000313" key="10">
    <source>
        <dbReference type="EMBL" id="RKS77405.1"/>
    </source>
</evidence>
<keyword evidence="2 7" id="KW-0813">Transport</keyword>
<dbReference type="SUPFAM" id="SSF161098">
    <property type="entry name" value="MetI-like"/>
    <property type="match status" value="1"/>
</dbReference>
<keyword evidence="11" id="KW-1185">Reference proteome</keyword>
<feature type="transmembrane region" description="Helical" evidence="7">
    <location>
        <begin position="100"/>
        <end position="121"/>
    </location>
</feature>
<feature type="domain" description="ABC transmembrane type-1" evidence="9">
    <location>
        <begin position="96"/>
        <end position="305"/>
    </location>
</feature>
<accession>A0A420XRA3</accession>
<evidence type="ECO:0000256" key="2">
    <source>
        <dbReference type="ARBA" id="ARBA00022448"/>
    </source>
</evidence>
<keyword evidence="4 7" id="KW-0812">Transmembrane</keyword>
<dbReference type="Proteomes" id="UP000281955">
    <property type="component" value="Unassembled WGS sequence"/>
</dbReference>
<feature type="transmembrane region" description="Helical" evidence="7">
    <location>
        <begin position="282"/>
        <end position="305"/>
    </location>
</feature>
<comment type="subcellular location">
    <subcellularLocation>
        <location evidence="1 7">Cell membrane</location>
        <topology evidence="1 7">Multi-pass membrane protein</topology>
    </subcellularLocation>
</comment>
<dbReference type="PANTHER" id="PTHR30193:SF37">
    <property type="entry name" value="INNER MEMBRANE ABC TRANSPORTER PERMEASE PROTEIN YCJO"/>
    <property type="match status" value="1"/>
</dbReference>
<evidence type="ECO:0000256" key="6">
    <source>
        <dbReference type="ARBA" id="ARBA00023136"/>
    </source>
</evidence>
<evidence type="ECO:0000256" key="5">
    <source>
        <dbReference type="ARBA" id="ARBA00022989"/>
    </source>
</evidence>
<feature type="transmembrane region" description="Helical" evidence="7">
    <location>
        <begin position="133"/>
        <end position="153"/>
    </location>
</feature>
<dbReference type="GO" id="GO:0005886">
    <property type="term" value="C:plasma membrane"/>
    <property type="evidence" value="ECO:0007669"/>
    <property type="project" value="UniProtKB-SubCell"/>
</dbReference>
<dbReference type="InterPro" id="IPR051393">
    <property type="entry name" value="ABC_transporter_permease"/>
</dbReference>
<dbReference type="AlphaFoldDB" id="A0A420XRA3"/>
<dbReference type="CDD" id="cd06261">
    <property type="entry name" value="TM_PBP2"/>
    <property type="match status" value="1"/>
</dbReference>
<feature type="transmembrane region" description="Helical" evidence="7">
    <location>
        <begin position="179"/>
        <end position="200"/>
    </location>
</feature>
<dbReference type="InterPro" id="IPR035906">
    <property type="entry name" value="MetI-like_sf"/>
</dbReference>